<dbReference type="PANTHER" id="PTHR12169">
    <property type="entry name" value="ATPASE N2B"/>
    <property type="match status" value="1"/>
</dbReference>
<dbReference type="PANTHER" id="PTHR12169:SF6">
    <property type="entry name" value="AFG1-LIKE ATPASE"/>
    <property type="match status" value="1"/>
</dbReference>
<dbReference type="STRING" id="1173061.A0A0J9X7F6"/>
<gene>
    <name evidence="4" type="ORF">BN980_GECA04s04795g</name>
</gene>
<dbReference type="EMBL" id="CCBN010000004">
    <property type="protein sequence ID" value="CDO53131.1"/>
    <property type="molecule type" value="Genomic_DNA"/>
</dbReference>
<keyword evidence="2" id="KW-0547">Nucleotide-binding</keyword>
<dbReference type="NCBIfam" id="NF040713">
    <property type="entry name" value="ZapE"/>
    <property type="match status" value="1"/>
</dbReference>
<dbReference type="SUPFAM" id="SSF52540">
    <property type="entry name" value="P-loop containing nucleoside triphosphate hydrolases"/>
    <property type="match status" value="1"/>
</dbReference>
<evidence type="ECO:0000256" key="2">
    <source>
        <dbReference type="ARBA" id="ARBA00022741"/>
    </source>
</evidence>
<evidence type="ECO:0000256" key="1">
    <source>
        <dbReference type="ARBA" id="ARBA00010322"/>
    </source>
</evidence>
<organism evidence="4 5">
    <name type="scientific">Geotrichum candidum</name>
    <name type="common">Oospora lactis</name>
    <name type="synonym">Dipodascus geotrichum</name>
    <dbReference type="NCBI Taxonomy" id="1173061"/>
    <lineage>
        <taxon>Eukaryota</taxon>
        <taxon>Fungi</taxon>
        <taxon>Dikarya</taxon>
        <taxon>Ascomycota</taxon>
        <taxon>Saccharomycotina</taxon>
        <taxon>Dipodascomycetes</taxon>
        <taxon>Dipodascales</taxon>
        <taxon>Dipodascaceae</taxon>
        <taxon>Geotrichum</taxon>
    </lineage>
</organism>
<protein>
    <submittedName>
        <fullName evidence="4">Similar to Saccharomyces cerevisiae YEL052W AFG1 Conserved protein that may act as a chaperone in the degradation of misfolded or unassembled cytochrome c oxidase subunits</fullName>
    </submittedName>
</protein>
<dbReference type="InterPro" id="IPR027417">
    <property type="entry name" value="P-loop_NTPase"/>
</dbReference>
<sequence length="530" mass="60226">MISRHRSASLLRLSSSRFVAQKSLSQRAFHLVTSSNKISSARAAPSLCSTTPLRQYIPNNQLENKFYSTEKVPTKASERDPLQQYDYLVSVGRIRNDPYQRNIISSLQTLHAELRAYTPPVIPEDVEPTPKKSEGLSSLFGFLSSSKSKRDYGSEGPGTQPKGIYLYGDVGCGKTMLMDMFYSTIPPHLTKKRIHFHAFMQDVHKRNFQLHQKHGRDYDTAPAIASAIAREANVLCFDEFQVTDVADAMILRRIIDILLSASHGSVIFMTSNRAPDQLYKDGVQRASFIPCIELIKHQSHVIYLKSPTDYRKIDRPSQGTYFFPPTGKDLKDVLPQAEAHADRWFNYFSQGKKPEFDVELHIWGRPVTIPKCVVGVAAQFTFQELCCRALSAADYLEITRNFPCIVITDIPLLSVRERDVTRRFITFLDAAYESGTKMAVTAERPFEHLFTDEIPKYEDTANIVKEVASKTASTAPETAEKKGKELDFEGDLLENNELFSGDEERFAFARALSRLKQMASKEWHEREIHY</sequence>
<dbReference type="OrthoDB" id="548867at2759"/>
<dbReference type="Pfam" id="PF03969">
    <property type="entry name" value="AFG1_ATPase"/>
    <property type="match status" value="1"/>
</dbReference>
<evidence type="ECO:0000313" key="5">
    <source>
        <dbReference type="Proteomes" id="UP000242525"/>
    </source>
</evidence>
<dbReference type="Proteomes" id="UP000242525">
    <property type="component" value="Unassembled WGS sequence"/>
</dbReference>
<dbReference type="GO" id="GO:0005524">
    <property type="term" value="F:ATP binding"/>
    <property type="evidence" value="ECO:0007669"/>
    <property type="project" value="UniProtKB-KW"/>
</dbReference>
<dbReference type="AlphaFoldDB" id="A0A0J9X7F6"/>
<dbReference type="Gene3D" id="3.40.50.300">
    <property type="entry name" value="P-loop containing nucleotide triphosphate hydrolases"/>
    <property type="match status" value="1"/>
</dbReference>
<keyword evidence="3" id="KW-0067">ATP-binding</keyword>
<evidence type="ECO:0000256" key="3">
    <source>
        <dbReference type="ARBA" id="ARBA00022840"/>
    </source>
</evidence>
<keyword evidence="5" id="KW-1185">Reference proteome</keyword>
<proteinExistence type="inferred from homology"/>
<reference evidence="4" key="1">
    <citation type="submission" date="2014-03" db="EMBL/GenBank/DDBJ databases">
        <authorList>
            <person name="Casaregola S."/>
        </authorList>
    </citation>
    <scope>NUCLEOTIDE SEQUENCE [LARGE SCALE GENOMIC DNA]</scope>
    <source>
        <strain evidence="4">CLIB 918</strain>
    </source>
</reference>
<dbReference type="GO" id="GO:0016887">
    <property type="term" value="F:ATP hydrolysis activity"/>
    <property type="evidence" value="ECO:0007669"/>
    <property type="project" value="InterPro"/>
</dbReference>
<dbReference type="GO" id="GO:0006515">
    <property type="term" value="P:protein quality control for misfolded or incompletely synthesized proteins"/>
    <property type="evidence" value="ECO:0007669"/>
    <property type="project" value="TreeGrafter"/>
</dbReference>
<accession>A0A0J9X7F6</accession>
<comment type="similarity">
    <text evidence="1">Belongs to the AFG1 ATPase family.</text>
</comment>
<comment type="caution">
    <text evidence="4">The sequence shown here is derived from an EMBL/GenBank/DDBJ whole genome shotgun (WGS) entry which is preliminary data.</text>
</comment>
<dbReference type="GO" id="GO:0005739">
    <property type="term" value="C:mitochondrion"/>
    <property type="evidence" value="ECO:0007669"/>
    <property type="project" value="TreeGrafter"/>
</dbReference>
<name>A0A0J9X7F6_GEOCN</name>
<dbReference type="InterPro" id="IPR005654">
    <property type="entry name" value="ATPase_AFG1-like"/>
</dbReference>
<evidence type="ECO:0000313" key="4">
    <source>
        <dbReference type="EMBL" id="CDO53131.1"/>
    </source>
</evidence>